<evidence type="ECO:0000256" key="2">
    <source>
        <dbReference type="SAM" id="SignalP"/>
    </source>
</evidence>
<accession>A0A9P6W4J0</accession>
<feature type="chain" id="PRO_5040274252" description="Proteophosphoglycan ppg4" evidence="2">
    <location>
        <begin position="21"/>
        <end position="683"/>
    </location>
</feature>
<keyword evidence="4" id="KW-1185">Reference proteome</keyword>
<feature type="compositionally biased region" description="Low complexity" evidence="1">
    <location>
        <begin position="65"/>
        <end position="85"/>
    </location>
</feature>
<evidence type="ECO:0000256" key="1">
    <source>
        <dbReference type="SAM" id="MobiDB-lite"/>
    </source>
</evidence>
<gene>
    <name evidence="3" type="ORF">C6P46_002402</name>
</gene>
<dbReference type="EMBL" id="PUHQ01000019">
    <property type="protein sequence ID" value="KAG0663506.1"/>
    <property type="molecule type" value="Genomic_DNA"/>
</dbReference>
<feature type="compositionally biased region" description="Low complexity" evidence="1">
    <location>
        <begin position="102"/>
        <end position="121"/>
    </location>
</feature>
<reference evidence="3 4" key="1">
    <citation type="submission" date="2020-11" db="EMBL/GenBank/DDBJ databases">
        <title>Kefir isolates.</title>
        <authorList>
            <person name="Marcisauskas S."/>
            <person name="Kim Y."/>
            <person name="Blasche S."/>
        </authorList>
    </citation>
    <scope>NUCLEOTIDE SEQUENCE [LARGE SCALE GENOMIC DNA]</scope>
    <source>
        <strain evidence="3 4">KR</strain>
    </source>
</reference>
<evidence type="ECO:0000313" key="3">
    <source>
        <dbReference type="EMBL" id="KAG0663506.1"/>
    </source>
</evidence>
<protein>
    <recommendedName>
        <fullName evidence="5">Proteophosphoglycan ppg4</fullName>
    </recommendedName>
</protein>
<keyword evidence="2" id="KW-0732">Signal</keyword>
<dbReference type="Proteomes" id="UP000777482">
    <property type="component" value="Unassembled WGS sequence"/>
</dbReference>
<name>A0A9P6W4J0_RHOMI</name>
<evidence type="ECO:0008006" key="5">
    <source>
        <dbReference type="Google" id="ProtNLM"/>
    </source>
</evidence>
<comment type="caution">
    <text evidence="3">The sequence shown here is derived from an EMBL/GenBank/DDBJ whole genome shotgun (WGS) entry which is preliminary data.</text>
</comment>
<organism evidence="3 4">
    <name type="scientific">Rhodotorula mucilaginosa</name>
    <name type="common">Yeast</name>
    <name type="synonym">Rhodotorula rubra</name>
    <dbReference type="NCBI Taxonomy" id="5537"/>
    <lineage>
        <taxon>Eukaryota</taxon>
        <taxon>Fungi</taxon>
        <taxon>Dikarya</taxon>
        <taxon>Basidiomycota</taxon>
        <taxon>Pucciniomycotina</taxon>
        <taxon>Microbotryomycetes</taxon>
        <taxon>Sporidiobolales</taxon>
        <taxon>Sporidiobolaceae</taxon>
        <taxon>Rhodotorula</taxon>
    </lineage>
</organism>
<proteinExistence type="predicted"/>
<dbReference type="OrthoDB" id="2501045at2759"/>
<sequence>MRSFSLTSLALSSLALLVAASPEPCSDHPGVIHKPGEYTVPEVQKLVNPSPKKSSSSSKKKQASHKSSSSSSSSKSSGSSSSTSSQDNSYNAAPVVHKSDQTASKPKSPSSASSKSWTKNASKIKSKPAPKVQGASPQTVAKGAAEAVGSFADSSYIPPAVAGALSGAISSVIQKQVGKPSATTITGELVPICLASFCCAIADPAFVPSVTHTKPAVTTILAENITATATATAVANSTASVNGTAVAANGTISALLAPTPAPVYITVTRNITELQVSTSTLITTSDAVTASLNIKQALDEAFAAANMSQSDLNATTTAALEKCLSEVLAAGGMPSGYSCLTPTGSDSAGLQATLNTILEQFVGILPNTILSSVFDAVTPLLGTLLPASEQALVTQIQSSIQSVIASLSGNSVTALEQVSQCYTDAIQQAGNTSSLACFTKPGGAYTTLQTAMNGVLEQFVGVLPASLTTSVENILSYNIQNATTPSAQLGAQVGAQISNAINSVASTLSGNTVTAAEILQSCAAELISTGNATAAQECITQSAAPVVTQTTILSIAQQYDGYLPSSFFTDLVDYSSTLLNNSTANTHNLTQAELNSSLESFFNNQTSYGAAYVSCISQVQQCVTNAVTKSGSIDAVCPGPVKGCSLAKADSKRLTRRVRRDLEVALPHRQFGSGGRIRNVPFH</sequence>
<dbReference type="AlphaFoldDB" id="A0A9P6W4J0"/>
<evidence type="ECO:0000313" key="4">
    <source>
        <dbReference type="Proteomes" id="UP000777482"/>
    </source>
</evidence>
<feature type="region of interest" description="Disordered" evidence="1">
    <location>
        <begin position="21"/>
        <end position="138"/>
    </location>
</feature>
<feature type="signal peptide" evidence="2">
    <location>
        <begin position="1"/>
        <end position="20"/>
    </location>
</feature>